<gene>
    <name evidence="2" type="ordered locus">UWK_01963</name>
</gene>
<organism evidence="2 3">
    <name type="scientific">Desulfocapsa sulfexigens (strain DSM 10523 / SB164P1)</name>
    <dbReference type="NCBI Taxonomy" id="1167006"/>
    <lineage>
        <taxon>Bacteria</taxon>
        <taxon>Pseudomonadati</taxon>
        <taxon>Thermodesulfobacteriota</taxon>
        <taxon>Desulfobulbia</taxon>
        <taxon>Desulfobulbales</taxon>
        <taxon>Desulfocapsaceae</taxon>
        <taxon>Desulfocapsa</taxon>
    </lineage>
</organism>
<dbReference type="KEGG" id="dsf:UWK_01963"/>
<dbReference type="AlphaFoldDB" id="M1P4X5"/>
<dbReference type="eggNOG" id="COG1232">
    <property type="taxonomic scope" value="Bacteria"/>
</dbReference>
<dbReference type="Pfam" id="PF01593">
    <property type="entry name" value="Amino_oxidase"/>
    <property type="match status" value="1"/>
</dbReference>
<keyword evidence="3" id="KW-1185">Reference proteome</keyword>
<dbReference type="OrthoDB" id="9794630at2"/>
<dbReference type="GO" id="GO:0016491">
    <property type="term" value="F:oxidoreductase activity"/>
    <property type="evidence" value="ECO:0007669"/>
    <property type="project" value="InterPro"/>
</dbReference>
<protein>
    <submittedName>
        <fullName evidence="2">Protoporphyrinogen oxidase</fullName>
        <ecNumber evidence="2">5.4.99.9</ecNumber>
    </submittedName>
</protein>
<evidence type="ECO:0000313" key="2">
    <source>
        <dbReference type="EMBL" id="AGF78513.1"/>
    </source>
</evidence>
<sequence length="476" mass="53887">MSSEKQTIIILGAGPAGLMLAFKLLQRAELNIELIIIEKRNHPGGIAASFQQEGIWLDYGSHRLHPSTPEHILNDIKNIIGPSLLKRVRNGRIRLQGHYLKFPLQPLDCLVHLPVSFIFGIFRDILKKPFRPSGPALSFADQLLHGLGPTICEKFYFPYAKKLWGCPPDQIDVEQARKRVSAGTVSKIVKKMLSFLPGVNSSEANVFYYPEEGIGQISEKLAAKVTDMDGQIIYDTTVTGITMEKSRGFSISVKKHNDVHKQLKADFIFSTIPVTRIVSLLASKRSCPALTAAESLTHRNMVFFYLLMECDQWQVVDAHYFPETDYIFSRISEGKNYNGTLTPRGKTIICCEIPCQHDDEIWLADDEKLKRLVLADMKKGAIPAKNLVKVFSKRQTNVYPVYTIGYSKKLRVIEQYLSKIPTLISLGRQGLFTHDNIHHTMMMADRAAHCLGINGQWDVDKWEEFCNEFSNYVVVD</sequence>
<keyword evidence="2" id="KW-0413">Isomerase</keyword>
<evidence type="ECO:0000259" key="1">
    <source>
        <dbReference type="Pfam" id="PF01593"/>
    </source>
</evidence>
<feature type="domain" description="Amine oxidase" evidence="1">
    <location>
        <begin position="16"/>
        <end position="379"/>
    </location>
</feature>
<dbReference type="InterPro" id="IPR036188">
    <property type="entry name" value="FAD/NAD-bd_sf"/>
</dbReference>
<proteinExistence type="predicted"/>
<name>M1P4X5_DESSD</name>
<dbReference type="PANTHER" id="PTHR21197:SF0">
    <property type="entry name" value="UDP-GALACTOPYRANOSE MUTASE"/>
    <property type="match status" value="1"/>
</dbReference>
<dbReference type="SUPFAM" id="SSF51971">
    <property type="entry name" value="Nucleotide-binding domain"/>
    <property type="match status" value="1"/>
</dbReference>
<evidence type="ECO:0000313" key="3">
    <source>
        <dbReference type="Proteomes" id="UP000011721"/>
    </source>
</evidence>
<dbReference type="EC" id="5.4.99.9" evidence="2"/>
<dbReference type="STRING" id="1167006.UWK_01963"/>
<dbReference type="HOGENOM" id="CLU_026719_1_0_7"/>
<dbReference type="Proteomes" id="UP000011721">
    <property type="component" value="Chromosome"/>
</dbReference>
<dbReference type="GO" id="GO:0050660">
    <property type="term" value="F:flavin adenine dinucleotide binding"/>
    <property type="evidence" value="ECO:0007669"/>
    <property type="project" value="TreeGrafter"/>
</dbReference>
<dbReference type="PANTHER" id="PTHR21197">
    <property type="entry name" value="UDP-GALACTOPYRANOSE MUTASE"/>
    <property type="match status" value="1"/>
</dbReference>
<dbReference type="GO" id="GO:0008767">
    <property type="term" value="F:UDP-galactopyranose mutase activity"/>
    <property type="evidence" value="ECO:0007669"/>
    <property type="project" value="UniProtKB-EC"/>
</dbReference>
<dbReference type="EMBL" id="CP003985">
    <property type="protein sequence ID" value="AGF78513.1"/>
    <property type="molecule type" value="Genomic_DNA"/>
</dbReference>
<dbReference type="Gene3D" id="3.50.50.60">
    <property type="entry name" value="FAD/NAD(P)-binding domain"/>
    <property type="match status" value="1"/>
</dbReference>
<dbReference type="RefSeq" id="WP_015404204.1">
    <property type="nucleotide sequence ID" value="NC_020304.1"/>
</dbReference>
<reference evidence="3" key="1">
    <citation type="journal article" date="2013" name="Stand. Genomic Sci.">
        <title>Complete genome sequence of Desulfocapsa sulfexigens, a marine deltaproteobacterium specialized in disproportionating inorganic sulfur compounds.</title>
        <authorList>
            <person name="Finster K.W."/>
            <person name="Kjeldsen K.U."/>
            <person name="Kube M."/>
            <person name="Reinhardt R."/>
            <person name="Mussmann M."/>
            <person name="Amann R."/>
            <person name="Schreiber L."/>
        </authorList>
    </citation>
    <scope>NUCLEOTIDE SEQUENCE [LARGE SCALE GENOMIC DNA]</scope>
    <source>
        <strain evidence="3">DSM 10523 / SB164P1</strain>
    </source>
</reference>
<dbReference type="InterPro" id="IPR002937">
    <property type="entry name" value="Amino_oxidase"/>
</dbReference>
<accession>M1P4X5</accession>
<dbReference type="GO" id="GO:0005829">
    <property type="term" value="C:cytosol"/>
    <property type="evidence" value="ECO:0007669"/>
    <property type="project" value="TreeGrafter"/>
</dbReference>